<evidence type="ECO:0008006" key="3">
    <source>
        <dbReference type="Google" id="ProtNLM"/>
    </source>
</evidence>
<protein>
    <recommendedName>
        <fullName evidence="3">DUF481 domain-containing protein</fullName>
    </recommendedName>
</protein>
<reference evidence="1 2" key="1">
    <citation type="submission" date="2016-10" db="EMBL/GenBank/DDBJ databases">
        <title>Flavobacterium gilvum sp. nov., isolated from stream water.</title>
        <authorList>
            <person name="Shin S.-K."/>
            <person name="Cho Y.-J."/>
            <person name="Yi H."/>
        </authorList>
    </citation>
    <scope>NUCLEOTIDE SEQUENCE [LARGE SCALE GENOMIC DNA]</scope>
    <source>
        <strain evidence="1 2">EM1308</strain>
    </source>
</reference>
<dbReference type="InterPro" id="IPR007433">
    <property type="entry name" value="DUF481"/>
</dbReference>
<proteinExistence type="predicted"/>
<accession>A0AAC9I453</accession>
<evidence type="ECO:0000313" key="1">
    <source>
        <dbReference type="EMBL" id="AOW09066.1"/>
    </source>
</evidence>
<dbReference type="RefSeq" id="WP_035634298.1">
    <property type="nucleotide sequence ID" value="NZ_CP017479.1"/>
</dbReference>
<dbReference type="AlphaFoldDB" id="A0AAC9I453"/>
<keyword evidence="2" id="KW-1185">Reference proteome</keyword>
<dbReference type="EMBL" id="CP017479">
    <property type="protein sequence ID" value="AOW09066.1"/>
    <property type="molecule type" value="Genomic_DNA"/>
</dbReference>
<name>A0AAC9I453_9FLAO</name>
<dbReference type="KEGG" id="fgl:EM308_05850"/>
<dbReference type="Pfam" id="PF04338">
    <property type="entry name" value="DUF481"/>
    <property type="match status" value="1"/>
</dbReference>
<gene>
    <name evidence="1" type="ORF">EM308_05850</name>
</gene>
<organism evidence="1 2">
    <name type="scientific">Flavobacterium gilvum</name>
    <dbReference type="NCBI Taxonomy" id="1492737"/>
    <lineage>
        <taxon>Bacteria</taxon>
        <taxon>Pseudomonadati</taxon>
        <taxon>Bacteroidota</taxon>
        <taxon>Flavobacteriia</taxon>
        <taxon>Flavobacteriales</taxon>
        <taxon>Flavobacteriaceae</taxon>
        <taxon>Flavobacterium</taxon>
    </lineage>
</organism>
<evidence type="ECO:0000313" key="2">
    <source>
        <dbReference type="Proteomes" id="UP000175968"/>
    </source>
</evidence>
<sequence length="337" mass="39220">MKYILLSFFLLFSIGLMYGQKDTLYFKNKEMMVGEVKSMSNNILTVETKYSDEDFKIAFDKVIRLKLVNKYSIYLVDGASFFGTLRSNKDSEVTITSDDTIRDIRIAKIVSLNKIETEFWKHFTGAFDFGYNLTKENNSQQLTFSLQLNYVSEKWIHTAKYDELYTVQDGVDDINRVDLDLDTKRYYKNNWFFNSNFSFLSNTSQSIEGRYSPSIGMGNYLVRNNKLYFLVGGGLTYNIEKYFDSVDNKNSFEAVLTTQFNAFNLKDIDINTTVSMFPSLSEKGRFRTDVDFSFKYDLPLDFYIKASVNANYDNQPSQNSTKLDYVFSTGFGWKLKH</sequence>
<dbReference type="Proteomes" id="UP000175968">
    <property type="component" value="Chromosome"/>
</dbReference>